<dbReference type="AlphaFoldDB" id="A0A151WGQ1"/>
<protein>
    <submittedName>
        <fullName evidence="7">THAP domain-containing protein 3</fullName>
    </submittedName>
</protein>
<evidence type="ECO:0000256" key="4">
    <source>
        <dbReference type="ARBA" id="ARBA00023125"/>
    </source>
</evidence>
<dbReference type="GO" id="GO:0003677">
    <property type="term" value="F:DNA binding"/>
    <property type="evidence" value="ECO:0007669"/>
    <property type="project" value="UniProtKB-UniRule"/>
</dbReference>
<dbReference type="InterPro" id="IPR038441">
    <property type="entry name" value="THAP_Znf_sf"/>
</dbReference>
<dbReference type="InterPro" id="IPR006612">
    <property type="entry name" value="THAP_Znf"/>
</dbReference>
<dbReference type="GO" id="GO:0008270">
    <property type="term" value="F:zinc ion binding"/>
    <property type="evidence" value="ECO:0007669"/>
    <property type="project" value="UniProtKB-KW"/>
</dbReference>
<feature type="domain" description="THAP-type" evidence="6">
    <location>
        <begin position="1"/>
        <end position="63"/>
    </location>
</feature>
<evidence type="ECO:0000256" key="5">
    <source>
        <dbReference type="PROSITE-ProRule" id="PRU00309"/>
    </source>
</evidence>
<dbReference type="PANTHER" id="PTHR47120">
    <property type="entry name" value="THAP DOMAIN-CONTAINING PROTEIN 3"/>
    <property type="match status" value="1"/>
</dbReference>
<keyword evidence="3" id="KW-0862">Zinc</keyword>
<dbReference type="Gene3D" id="6.20.210.20">
    <property type="entry name" value="THAP domain"/>
    <property type="match status" value="1"/>
</dbReference>
<keyword evidence="8" id="KW-1185">Reference proteome</keyword>
<dbReference type="STRING" id="64791.A0A151WGQ1"/>
<dbReference type="Proteomes" id="UP000075809">
    <property type="component" value="Unassembled WGS sequence"/>
</dbReference>
<evidence type="ECO:0000256" key="2">
    <source>
        <dbReference type="ARBA" id="ARBA00022771"/>
    </source>
</evidence>
<dbReference type="PROSITE" id="PS50950">
    <property type="entry name" value="ZF_THAP"/>
    <property type="match status" value="1"/>
</dbReference>
<dbReference type="EMBL" id="KQ983156">
    <property type="protein sequence ID" value="KYQ47002.1"/>
    <property type="molecule type" value="Genomic_DNA"/>
</dbReference>
<organism evidence="7 8">
    <name type="scientific">Mycetomoellerius zeteki</name>
    <dbReference type="NCBI Taxonomy" id="64791"/>
    <lineage>
        <taxon>Eukaryota</taxon>
        <taxon>Metazoa</taxon>
        <taxon>Ecdysozoa</taxon>
        <taxon>Arthropoda</taxon>
        <taxon>Hexapoda</taxon>
        <taxon>Insecta</taxon>
        <taxon>Pterygota</taxon>
        <taxon>Neoptera</taxon>
        <taxon>Endopterygota</taxon>
        <taxon>Hymenoptera</taxon>
        <taxon>Apocrita</taxon>
        <taxon>Aculeata</taxon>
        <taxon>Formicoidea</taxon>
        <taxon>Formicidae</taxon>
        <taxon>Myrmicinae</taxon>
        <taxon>Mycetomoellerius</taxon>
    </lineage>
</organism>
<dbReference type="InterPro" id="IPR026520">
    <property type="entry name" value="THAP3"/>
</dbReference>
<keyword evidence="4 5" id="KW-0238">DNA-binding</keyword>
<evidence type="ECO:0000256" key="1">
    <source>
        <dbReference type="ARBA" id="ARBA00022723"/>
    </source>
</evidence>
<dbReference type="SUPFAM" id="SSF57716">
    <property type="entry name" value="Glucocorticoid receptor-like (DNA-binding domain)"/>
    <property type="match status" value="1"/>
</dbReference>
<feature type="non-terminal residue" evidence="7">
    <location>
        <position position="1"/>
    </location>
</feature>
<gene>
    <name evidence="7" type="ORF">ALC60_13987</name>
</gene>
<evidence type="ECO:0000313" key="8">
    <source>
        <dbReference type="Proteomes" id="UP000075809"/>
    </source>
</evidence>
<evidence type="ECO:0000259" key="6">
    <source>
        <dbReference type="PROSITE" id="PS50950"/>
    </source>
</evidence>
<proteinExistence type="predicted"/>
<evidence type="ECO:0000256" key="3">
    <source>
        <dbReference type="ARBA" id="ARBA00022833"/>
    </source>
</evidence>
<name>A0A151WGQ1_9HYME</name>
<dbReference type="SMART" id="SM00980">
    <property type="entry name" value="THAP"/>
    <property type="match status" value="1"/>
</dbReference>
<accession>A0A151WGQ1</accession>
<dbReference type="SMART" id="SM00692">
    <property type="entry name" value="DM3"/>
    <property type="match status" value="1"/>
</dbReference>
<sequence>KYIRFPFKREEIFKKWIEMIGQDNFKPAKHSVICSDHFTPNDYEIRPGAYKPRLKECAVPIRYNNNDENISVEISENLLPEVIENNSNIEHSQKVHLSLYVHNMHSNKML</sequence>
<dbReference type="PANTHER" id="PTHR47120:SF1">
    <property type="entry name" value="THAP DOMAIN-CONTAINING PROTEIN 3"/>
    <property type="match status" value="1"/>
</dbReference>
<reference evidence="7 8" key="1">
    <citation type="submission" date="2015-09" db="EMBL/GenBank/DDBJ databases">
        <title>Trachymyrmex zeteki WGS genome.</title>
        <authorList>
            <person name="Nygaard S."/>
            <person name="Hu H."/>
            <person name="Boomsma J."/>
            <person name="Zhang G."/>
        </authorList>
    </citation>
    <scope>NUCLEOTIDE SEQUENCE [LARGE SCALE GENOMIC DNA]</scope>
    <source>
        <strain evidence="7">Tzet28-1</strain>
        <tissue evidence="7">Whole body</tissue>
    </source>
</reference>
<keyword evidence="1" id="KW-0479">Metal-binding</keyword>
<keyword evidence="2 5" id="KW-0863">Zinc-finger</keyword>
<dbReference type="Pfam" id="PF05485">
    <property type="entry name" value="THAP"/>
    <property type="match status" value="1"/>
</dbReference>
<evidence type="ECO:0000313" key="7">
    <source>
        <dbReference type="EMBL" id="KYQ47002.1"/>
    </source>
</evidence>